<reference evidence="3 4" key="1">
    <citation type="journal article" date="2009" name="Stand. Genomic Sci.">
        <title>Complete genome sequence of Beutenbergia cavernae type strain (HKI 0122).</title>
        <authorList>
            <person name="Land M."/>
            <person name="Pukall R."/>
            <person name="Abt B."/>
            <person name="Goker M."/>
            <person name="Rohde M."/>
            <person name="Glavina Del Rio T."/>
            <person name="Tice H."/>
            <person name="Copeland A."/>
            <person name="Cheng J.F."/>
            <person name="Lucas S."/>
            <person name="Chen F."/>
            <person name="Nolan M."/>
            <person name="Bruce D."/>
            <person name="Goodwin L."/>
            <person name="Pitluck S."/>
            <person name="Ivanova N."/>
            <person name="Mavromatis K."/>
            <person name="Ovchinnikova G."/>
            <person name="Pati A."/>
            <person name="Chen A."/>
            <person name="Palaniappan K."/>
            <person name="Hauser L."/>
            <person name="Chang Y.J."/>
            <person name="Jefferies C.C."/>
            <person name="Saunders E."/>
            <person name="Brettin T."/>
            <person name="Detter J.C."/>
            <person name="Han C."/>
            <person name="Chain P."/>
            <person name="Bristow J."/>
            <person name="Eisen J.A."/>
            <person name="Markowitz V."/>
            <person name="Hugenholtz P."/>
            <person name="Kyrpides N.C."/>
            <person name="Klenk H.P."/>
            <person name="Lapidus A."/>
        </authorList>
    </citation>
    <scope>NUCLEOTIDE SEQUENCE [LARGE SCALE GENOMIC DNA]</scope>
    <source>
        <strain evidence="4">ATCC BAA-8 / DSM 12333 / NBRC 16432</strain>
    </source>
</reference>
<dbReference type="Pfam" id="PF17479">
    <property type="entry name" value="DUF3048_C"/>
    <property type="match status" value="1"/>
</dbReference>
<dbReference type="AlphaFoldDB" id="C5C180"/>
<evidence type="ECO:0000313" key="4">
    <source>
        <dbReference type="Proteomes" id="UP000007962"/>
    </source>
</evidence>
<dbReference type="STRING" id="471853.Bcav_3246"/>
<protein>
    <recommendedName>
        <fullName evidence="5">Secreted protein</fullName>
    </recommendedName>
</protein>
<keyword evidence="4" id="KW-1185">Reference proteome</keyword>
<feature type="domain" description="DUF3048" evidence="2">
    <location>
        <begin position="215"/>
        <end position="325"/>
    </location>
</feature>
<dbReference type="InterPro" id="IPR021416">
    <property type="entry name" value="DUF3048_N"/>
</dbReference>
<evidence type="ECO:0000313" key="3">
    <source>
        <dbReference type="EMBL" id="ACQ81490.1"/>
    </source>
</evidence>
<sequence>MLAGALALAACSQQAPQDPPTTIEPTVVTDKTAPPAPEIPATWPLTGVAGEPEARPAVAVKIENSPQARPQTGLEGADVVWEELVEGGITRFNAVYHSTIPDTVGPIRSVRPMDAGIAGPLHGLIVFSGGQPQFVQQMRDAGLQVISHDEGAAGMYRTGDRVAPHNVYGTMGDFLAQADAERTSPPPAQFTFALRPELATAVRSGSPASTIVTAFPSSRPSWAWSADAGRWLRSEGDSAAVSAAGEQLSAANVVVLRVQVQDTGTLDPGGNPVPETVMTGQGEGLVAAGGQTVAVTWSKEDTASPLRLTDADGNDVQLVPGNTWVELVPVSGGSVEVS</sequence>
<dbReference type="EMBL" id="CP001618">
    <property type="protein sequence ID" value="ACQ81490.1"/>
    <property type="molecule type" value="Genomic_DNA"/>
</dbReference>
<dbReference type="HOGENOM" id="CLU_045984_1_0_11"/>
<organism evidence="3 4">
    <name type="scientific">Beutenbergia cavernae (strain ATCC BAA-8 / DSM 12333 / CCUG 43141 / JCM 11478 / NBRC 16432 / NCIMB 13614 / HKI 0122)</name>
    <dbReference type="NCBI Taxonomy" id="471853"/>
    <lineage>
        <taxon>Bacteria</taxon>
        <taxon>Bacillati</taxon>
        <taxon>Actinomycetota</taxon>
        <taxon>Actinomycetes</taxon>
        <taxon>Micrococcales</taxon>
        <taxon>Beutenbergiaceae</taxon>
        <taxon>Beutenbergia</taxon>
    </lineage>
</organism>
<dbReference type="SUPFAM" id="SSF159774">
    <property type="entry name" value="YerB-like"/>
    <property type="match status" value="1"/>
</dbReference>
<dbReference type="eggNOG" id="COG1470">
    <property type="taxonomic scope" value="Bacteria"/>
</dbReference>
<feature type="domain" description="DUF3048" evidence="1">
    <location>
        <begin position="45"/>
        <end position="181"/>
    </location>
</feature>
<accession>C5C180</accession>
<dbReference type="Proteomes" id="UP000007962">
    <property type="component" value="Chromosome"/>
</dbReference>
<proteinExistence type="predicted"/>
<evidence type="ECO:0000259" key="1">
    <source>
        <dbReference type="Pfam" id="PF11258"/>
    </source>
</evidence>
<dbReference type="InterPro" id="IPR023158">
    <property type="entry name" value="YerB-like_sf"/>
</dbReference>
<gene>
    <name evidence="3" type="ordered locus">Bcav_3246</name>
</gene>
<evidence type="ECO:0000259" key="2">
    <source>
        <dbReference type="Pfam" id="PF17479"/>
    </source>
</evidence>
<dbReference type="KEGG" id="bcv:Bcav_3246"/>
<dbReference type="Gene3D" id="3.50.90.10">
    <property type="entry name" value="YerB-like"/>
    <property type="match status" value="1"/>
</dbReference>
<evidence type="ECO:0008006" key="5">
    <source>
        <dbReference type="Google" id="ProtNLM"/>
    </source>
</evidence>
<dbReference type="InterPro" id="IPR035328">
    <property type="entry name" value="DUF3048_C"/>
</dbReference>
<dbReference type="Pfam" id="PF11258">
    <property type="entry name" value="DUF3048"/>
    <property type="match status" value="1"/>
</dbReference>
<name>C5C180_BEUC1</name>